<protein>
    <recommendedName>
        <fullName evidence="3">Autotransporter domain-containing protein</fullName>
    </recommendedName>
</protein>
<dbReference type="EMBL" id="NHMP01000014">
    <property type="protein sequence ID" value="OXE44321.1"/>
    <property type="molecule type" value="Genomic_DNA"/>
</dbReference>
<sequence length="75" mass="8048">MPTFGSQKATNKFAVEGGSVTDVFDSKVANNAMYSAKLGAEVARGNHSFGLNYGLGSGDYGRVDQVLQAKYRYSF</sequence>
<dbReference type="Proteomes" id="UP000214610">
    <property type="component" value="Unassembled WGS sequence"/>
</dbReference>
<gene>
    <name evidence="1" type="ORF">ADH67_12710</name>
</gene>
<dbReference type="AlphaFoldDB" id="A0A227KAH0"/>
<evidence type="ECO:0008006" key="3">
    <source>
        <dbReference type="Google" id="ProtNLM"/>
    </source>
</evidence>
<keyword evidence="2" id="KW-1185">Reference proteome</keyword>
<organism evidence="1 2">
    <name type="scientific">Turicimonas muris</name>
    <dbReference type="NCBI Taxonomy" id="1796652"/>
    <lineage>
        <taxon>Bacteria</taxon>
        <taxon>Pseudomonadati</taxon>
        <taxon>Pseudomonadota</taxon>
        <taxon>Betaproteobacteria</taxon>
        <taxon>Burkholderiales</taxon>
        <taxon>Sutterellaceae</taxon>
        <taxon>Turicimonas</taxon>
    </lineage>
</organism>
<evidence type="ECO:0000313" key="1">
    <source>
        <dbReference type="EMBL" id="OXE44321.1"/>
    </source>
</evidence>
<proteinExistence type="predicted"/>
<dbReference type="RefSeq" id="WP_066594230.1">
    <property type="nucleotide sequence ID" value="NZ_CAJTBZ010000030.1"/>
</dbReference>
<name>A0A227KAH0_9BURK</name>
<evidence type="ECO:0000313" key="2">
    <source>
        <dbReference type="Proteomes" id="UP000214610"/>
    </source>
</evidence>
<comment type="caution">
    <text evidence="1">The sequence shown here is derived from an EMBL/GenBank/DDBJ whole genome shotgun (WGS) entry which is preliminary data.</text>
</comment>
<reference evidence="2" key="1">
    <citation type="submission" date="2017-05" db="EMBL/GenBank/DDBJ databases">
        <title>Improved OligoMM genomes.</title>
        <authorList>
            <person name="Garzetti D."/>
        </authorList>
    </citation>
    <scope>NUCLEOTIDE SEQUENCE [LARGE SCALE GENOMIC DNA]</scope>
    <source>
        <strain evidence="2">YL45</strain>
    </source>
</reference>
<dbReference type="GeneID" id="78362162"/>
<accession>A0A227KAH0</accession>